<dbReference type="InterPro" id="IPR017946">
    <property type="entry name" value="PLC-like_Pdiesterase_TIM-brl"/>
</dbReference>
<dbReference type="GO" id="GO:0008081">
    <property type="term" value="F:phosphoric diester hydrolase activity"/>
    <property type="evidence" value="ECO:0007669"/>
    <property type="project" value="InterPro"/>
</dbReference>
<dbReference type="EMBL" id="ASGZ01000034">
    <property type="protein sequence ID" value="ESP88127.1"/>
    <property type="molecule type" value="Genomic_DNA"/>
</dbReference>
<keyword evidence="3" id="KW-1185">Reference proteome</keyword>
<evidence type="ECO:0000313" key="3">
    <source>
        <dbReference type="Proteomes" id="UP000017840"/>
    </source>
</evidence>
<dbReference type="PROSITE" id="PS51704">
    <property type="entry name" value="GP_PDE"/>
    <property type="match status" value="1"/>
</dbReference>
<dbReference type="InterPro" id="IPR030395">
    <property type="entry name" value="GP_PDE_dom"/>
</dbReference>
<reference evidence="2 3" key="1">
    <citation type="journal article" date="2013" name="Genome Announc.">
        <title>Draft Genome Sequence of 'Candidatus Halobonum tyrrellensis' Strain G22, Isolated from the Hypersaline Waters of Lake Tyrrell, Australia.</title>
        <authorList>
            <person name="Ugalde J.A."/>
            <person name="Narasingarao P."/>
            <person name="Kuo S."/>
            <person name="Podell S."/>
            <person name="Allen E.E."/>
        </authorList>
    </citation>
    <scope>NUCLEOTIDE SEQUENCE [LARGE SCALE GENOMIC DNA]</scope>
    <source>
        <strain evidence="2 3">G22</strain>
    </source>
</reference>
<protein>
    <submittedName>
        <fullName evidence="2">Glycerophosphoryl diester phosphodiesterase</fullName>
    </submittedName>
</protein>
<comment type="caution">
    <text evidence="2">The sequence shown here is derived from an EMBL/GenBank/DDBJ whole genome shotgun (WGS) entry which is preliminary data.</text>
</comment>
<name>V4IY98_9EURY</name>
<evidence type="ECO:0000259" key="1">
    <source>
        <dbReference type="PROSITE" id="PS51704"/>
    </source>
</evidence>
<dbReference type="Proteomes" id="UP000017840">
    <property type="component" value="Unassembled WGS sequence"/>
</dbReference>
<dbReference type="RefSeq" id="WP_023394696.1">
    <property type="nucleotide sequence ID" value="NZ_ASGZ01000034.1"/>
</dbReference>
<dbReference type="PANTHER" id="PTHR46211:SF14">
    <property type="entry name" value="GLYCEROPHOSPHODIESTER PHOSPHODIESTERASE"/>
    <property type="match status" value="1"/>
</dbReference>
<organism evidence="2 3">
    <name type="scientific">Candidatus Halobonum tyrrellensis G22</name>
    <dbReference type="NCBI Taxonomy" id="1324957"/>
    <lineage>
        <taxon>Archaea</taxon>
        <taxon>Methanobacteriati</taxon>
        <taxon>Methanobacteriota</taxon>
        <taxon>Stenosarchaea group</taxon>
        <taxon>Halobacteria</taxon>
        <taxon>Halobacteriales</taxon>
        <taxon>Haloferacaceae</taxon>
        <taxon>Candidatus Halobonum</taxon>
    </lineage>
</organism>
<evidence type="ECO:0000313" key="2">
    <source>
        <dbReference type="EMBL" id="ESP88127.1"/>
    </source>
</evidence>
<dbReference type="Gene3D" id="3.20.20.190">
    <property type="entry name" value="Phosphatidylinositol (PI) phosphodiesterase"/>
    <property type="match status" value="1"/>
</dbReference>
<dbReference type="PANTHER" id="PTHR46211">
    <property type="entry name" value="GLYCEROPHOSPHORYL DIESTER PHOSPHODIESTERASE"/>
    <property type="match status" value="1"/>
</dbReference>
<dbReference type="OrthoDB" id="19020at2157"/>
<dbReference type="GO" id="GO:0006629">
    <property type="term" value="P:lipid metabolic process"/>
    <property type="evidence" value="ECO:0007669"/>
    <property type="project" value="InterPro"/>
</dbReference>
<proteinExistence type="predicted"/>
<accession>V4IY98</accession>
<dbReference type="AlphaFoldDB" id="V4IY98"/>
<sequence length="268" mass="27416">MTPTLVAHRGFAGAYPENTVEAARAAGEDGADLVEVDVRPSADGAVVVFHDDALDDREGSRGITDGTGLVSESTAAELSETDVFDSGRTVPTLADVLEALPAGVGVNVELKSNGESPTAAGEALPEAEVGARRAAWHPFVRDVLAVTDEFDGETLFSSFHEGAIAAVADIAPDESVAPVALELADGLEVARRYGAAAVQAPLALLADTPYADPDRVEGTDLVAAAHEEGLAVNVWTVRTWHEAAAAVSAGADGLIADYPCLGGPAAEH</sequence>
<dbReference type="STRING" id="1324957.K933_10567"/>
<dbReference type="Pfam" id="PF03009">
    <property type="entry name" value="GDPD"/>
    <property type="match status" value="1"/>
</dbReference>
<dbReference type="CDD" id="cd08556">
    <property type="entry name" value="GDPD"/>
    <property type="match status" value="1"/>
</dbReference>
<dbReference type="eggNOG" id="arCOG00701">
    <property type="taxonomic scope" value="Archaea"/>
</dbReference>
<feature type="domain" description="GP-PDE" evidence="1">
    <location>
        <begin position="3"/>
        <end position="266"/>
    </location>
</feature>
<dbReference type="SUPFAM" id="SSF51695">
    <property type="entry name" value="PLC-like phosphodiesterases"/>
    <property type="match status" value="1"/>
</dbReference>
<gene>
    <name evidence="2" type="ORF">K933_10567</name>
</gene>